<dbReference type="GO" id="GO:0005794">
    <property type="term" value="C:Golgi apparatus"/>
    <property type="evidence" value="ECO:0007669"/>
    <property type="project" value="UniProtKB-SubCell"/>
</dbReference>
<dbReference type="AlphaFoldDB" id="A0A5A8C2Z9"/>
<comment type="caution">
    <text evidence="7">The sequence shown here is derived from an EMBL/GenBank/DDBJ whole genome shotgun (WGS) entry which is preliminary data.</text>
</comment>
<reference evidence="7 8" key="1">
    <citation type="submission" date="2019-07" db="EMBL/GenBank/DDBJ databases">
        <title>Genomes of Cafeteria roenbergensis.</title>
        <authorList>
            <person name="Fischer M.G."/>
            <person name="Hackl T."/>
            <person name="Roman M."/>
        </authorList>
    </citation>
    <scope>NUCLEOTIDE SEQUENCE [LARGE SCALE GENOMIC DNA]</scope>
    <source>
        <strain evidence="7 8">BVI</strain>
    </source>
</reference>
<evidence type="ECO:0000313" key="7">
    <source>
        <dbReference type="EMBL" id="KAA0147426.1"/>
    </source>
</evidence>
<evidence type="ECO:0000256" key="6">
    <source>
        <dbReference type="RuleBase" id="RU366065"/>
    </source>
</evidence>
<dbReference type="OMA" id="YTCHIYE"/>
<name>A0A5A8C2Z9_CAFRO</name>
<dbReference type="GO" id="GO:0005783">
    <property type="term" value="C:endoplasmic reticulum"/>
    <property type="evidence" value="ECO:0007669"/>
    <property type="project" value="UniProtKB-SubCell"/>
</dbReference>
<evidence type="ECO:0000256" key="4">
    <source>
        <dbReference type="ARBA" id="ARBA00023034"/>
    </source>
</evidence>
<evidence type="ECO:0000256" key="1">
    <source>
        <dbReference type="ARBA" id="ARBA00022448"/>
    </source>
</evidence>
<comment type="subunit">
    <text evidence="6">Part of the multisubunit transport protein particle (TRAPP) complex.</text>
</comment>
<dbReference type="SUPFAM" id="SSF64356">
    <property type="entry name" value="SNARE-like"/>
    <property type="match status" value="1"/>
</dbReference>
<dbReference type="EMBL" id="VLTN01000067">
    <property type="protein sequence ID" value="KAA0147426.1"/>
    <property type="molecule type" value="Genomic_DNA"/>
</dbReference>
<evidence type="ECO:0000256" key="5">
    <source>
        <dbReference type="ARBA" id="ARBA00038167"/>
    </source>
</evidence>
<proteinExistence type="inferred from homology"/>
<comment type="similarity">
    <text evidence="5">Belongs to the TRAPP small subunits family. BET5 subfamily.</text>
</comment>
<dbReference type="Pfam" id="PF04099">
    <property type="entry name" value="Sybindin"/>
    <property type="match status" value="1"/>
</dbReference>
<dbReference type="SMART" id="SM01399">
    <property type="entry name" value="Sybindin"/>
    <property type="match status" value="1"/>
</dbReference>
<sequence>MAAASLAPYCLFIYSRSGKLLFHREWRAQKSTESGPSQQAQLLFGVLTTLEGIGPRLAPKSRGKPEATADVHYYRAGKYAVHHYRSGTGWRFALLTNEDAPDCSPLLRQLYCDVFVPLVIRNPLADSSEPIALPLFDHEVDQLLLRSGATLAPPRPTAAAAGGASSHV</sequence>
<keyword evidence="3 6" id="KW-0931">ER-Golgi transport</keyword>
<dbReference type="GO" id="GO:0006888">
    <property type="term" value="P:endoplasmic reticulum to Golgi vesicle-mediated transport"/>
    <property type="evidence" value="ECO:0007669"/>
    <property type="project" value="UniProtKB-UniRule"/>
</dbReference>
<dbReference type="Proteomes" id="UP000323011">
    <property type="component" value="Unassembled WGS sequence"/>
</dbReference>
<dbReference type="Gene3D" id="3.30.450.70">
    <property type="match status" value="1"/>
</dbReference>
<organism evidence="7 8">
    <name type="scientific">Cafeteria roenbergensis</name>
    <name type="common">Marine flagellate</name>
    <dbReference type="NCBI Taxonomy" id="33653"/>
    <lineage>
        <taxon>Eukaryota</taxon>
        <taxon>Sar</taxon>
        <taxon>Stramenopiles</taxon>
        <taxon>Bigyra</taxon>
        <taxon>Opalozoa</taxon>
        <taxon>Bicosoecida</taxon>
        <taxon>Cafeteriaceae</taxon>
        <taxon>Cafeteria</taxon>
    </lineage>
</organism>
<gene>
    <name evidence="7" type="ORF">FNF29_07371</name>
</gene>
<dbReference type="InterPro" id="IPR011012">
    <property type="entry name" value="Longin-like_dom_sf"/>
</dbReference>
<dbReference type="PANTHER" id="PTHR23249">
    <property type="entry name" value="TRAFFICKING PROTEIN PARTICLE COMPLEX SUBUNIT"/>
    <property type="match status" value="1"/>
</dbReference>
<keyword evidence="8" id="KW-1185">Reference proteome</keyword>
<evidence type="ECO:0000256" key="3">
    <source>
        <dbReference type="ARBA" id="ARBA00022892"/>
    </source>
</evidence>
<keyword evidence="1 6" id="KW-0813">Transport</keyword>
<protein>
    <recommendedName>
        <fullName evidence="6">Trafficking protein particle complex subunit</fullName>
    </recommendedName>
</protein>
<accession>A0A5A8C2Z9</accession>
<evidence type="ECO:0000313" key="8">
    <source>
        <dbReference type="Proteomes" id="UP000323011"/>
    </source>
</evidence>
<evidence type="ECO:0000256" key="2">
    <source>
        <dbReference type="ARBA" id="ARBA00022824"/>
    </source>
</evidence>
<dbReference type="InterPro" id="IPR007233">
    <property type="entry name" value="TRAPPC"/>
</dbReference>
<keyword evidence="4 6" id="KW-0333">Golgi apparatus</keyword>
<dbReference type="GO" id="GO:0030008">
    <property type="term" value="C:TRAPP complex"/>
    <property type="evidence" value="ECO:0007669"/>
    <property type="project" value="UniProtKB-UniRule"/>
</dbReference>
<keyword evidence="2 6" id="KW-0256">Endoplasmic reticulum</keyword>
<comment type="subcellular location">
    <subcellularLocation>
        <location evidence="6">Endoplasmic reticulum</location>
    </subcellularLocation>
    <subcellularLocation>
        <location evidence="6">Golgi apparatus</location>
        <location evidence="6">cis-Golgi network</location>
    </subcellularLocation>
</comment>
<dbReference type="PANTHER" id="PTHR23249:SF16">
    <property type="entry name" value="TRAFFICKING PROTEIN PARTICLE COMPLEX SUBUNIT 1"/>
    <property type="match status" value="1"/>
</dbReference>